<dbReference type="Proteomes" id="UP000504606">
    <property type="component" value="Unplaced"/>
</dbReference>
<sequence length="164" mass="18498">MEQTDTPCEGSAEVLEVFLPSVYIQSFTKGPRFNSELLTEEIEDEVHLVSYGSSAPARLRVGHSAVLACNADEMLPTHQASTELASSAYRRMTDLLSGCLPPVCRHTISLAFRIQHCHDEEGHGLLCENESIAHRTTTPDSNDQRIVCLFEYFFATFDQWWMKE</sequence>
<name>A0A9C6WVD9_FRAOC</name>
<dbReference type="AlphaFoldDB" id="A0A9C6WVD9"/>
<dbReference type="GeneID" id="127748888"/>
<accession>A0A9C6WVD9</accession>
<reference evidence="2" key="1">
    <citation type="submission" date="2025-08" db="UniProtKB">
        <authorList>
            <consortium name="RefSeq"/>
        </authorList>
    </citation>
    <scope>IDENTIFICATION</scope>
    <source>
        <tissue evidence="2">Whole organism</tissue>
    </source>
</reference>
<dbReference type="KEGG" id="foc:127748888"/>
<gene>
    <name evidence="2" type="primary">LOC127748888</name>
</gene>
<organism evidence="1 2">
    <name type="scientific">Frankliniella occidentalis</name>
    <name type="common">Western flower thrips</name>
    <name type="synonym">Euthrips occidentalis</name>
    <dbReference type="NCBI Taxonomy" id="133901"/>
    <lineage>
        <taxon>Eukaryota</taxon>
        <taxon>Metazoa</taxon>
        <taxon>Ecdysozoa</taxon>
        <taxon>Arthropoda</taxon>
        <taxon>Hexapoda</taxon>
        <taxon>Insecta</taxon>
        <taxon>Pterygota</taxon>
        <taxon>Neoptera</taxon>
        <taxon>Paraneoptera</taxon>
        <taxon>Thysanoptera</taxon>
        <taxon>Terebrantia</taxon>
        <taxon>Thripoidea</taxon>
        <taxon>Thripidae</taxon>
        <taxon>Frankliniella</taxon>
    </lineage>
</organism>
<proteinExistence type="predicted"/>
<evidence type="ECO:0000313" key="1">
    <source>
        <dbReference type="Proteomes" id="UP000504606"/>
    </source>
</evidence>
<protein>
    <submittedName>
        <fullName evidence="2">Uncharacterized protein LOC127748888 isoform X1</fullName>
    </submittedName>
</protein>
<evidence type="ECO:0000313" key="2">
    <source>
        <dbReference type="RefSeq" id="XP_052120259.1"/>
    </source>
</evidence>
<keyword evidence="1" id="KW-1185">Reference proteome</keyword>
<dbReference type="RefSeq" id="XP_052120259.1">
    <property type="nucleotide sequence ID" value="XM_052264299.1"/>
</dbReference>